<evidence type="ECO:0000256" key="5">
    <source>
        <dbReference type="ARBA" id="ARBA00023004"/>
    </source>
</evidence>
<dbReference type="GO" id="GO:0020037">
    <property type="term" value="F:heme binding"/>
    <property type="evidence" value="ECO:0007669"/>
    <property type="project" value="InterPro"/>
</dbReference>
<keyword evidence="2" id="KW-0349">Heme</keyword>
<evidence type="ECO:0000256" key="4">
    <source>
        <dbReference type="ARBA" id="ARBA00023002"/>
    </source>
</evidence>
<dbReference type="CDD" id="cd11033">
    <property type="entry name" value="CYP142-like"/>
    <property type="match status" value="1"/>
</dbReference>
<gene>
    <name evidence="7" type="primary">cyp124_1</name>
    <name evidence="7" type="ORF">Prum_008760</name>
</gene>
<dbReference type="Proteomes" id="UP000482960">
    <property type="component" value="Unassembled WGS sequence"/>
</dbReference>
<reference evidence="7 8" key="2">
    <citation type="submission" date="2020-03" db="EMBL/GenBank/DDBJ databases">
        <authorList>
            <person name="Ichikawa N."/>
            <person name="Kimura A."/>
            <person name="Kitahashi Y."/>
            <person name="Uohara A."/>
        </authorList>
    </citation>
    <scope>NUCLEOTIDE SEQUENCE [LARGE SCALE GENOMIC DNA]</scope>
    <source>
        <strain evidence="7 8">NBRC 108638</strain>
    </source>
</reference>
<protein>
    <submittedName>
        <fullName evidence="7">Methyl-branched lipid omega-hydroxylase</fullName>
    </submittedName>
</protein>
<dbReference type="Gene3D" id="1.10.630.10">
    <property type="entry name" value="Cytochrome P450"/>
    <property type="match status" value="1"/>
</dbReference>
<evidence type="ECO:0000256" key="3">
    <source>
        <dbReference type="ARBA" id="ARBA00022723"/>
    </source>
</evidence>
<dbReference type="PANTHER" id="PTHR46696">
    <property type="entry name" value="P450, PUTATIVE (EUROFUNG)-RELATED"/>
    <property type="match status" value="1"/>
</dbReference>
<dbReference type="SUPFAM" id="SSF48264">
    <property type="entry name" value="Cytochrome P450"/>
    <property type="match status" value="1"/>
</dbReference>
<evidence type="ECO:0000256" key="6">
    <source>
        <dbReference type="ARBA" id="ARBA00023033"/>
    </source>
</evidence>
<keyword evidence="5" id="KW-0408">Iron</keyword>
<accession>A0A6V8KTT8</accession>
<dbReference type="GO" id="GO:0008395">
    <property type="term" value="F:steroid hydroxylase activity"/>
    <property type="evidence" value="ECO:0007669"/>
    <property type="project" value="TreeGrafter"/>
</dbReference>
<keyword evidence="3" id="KW-0479">Metal-binding</keyword>
<dbReference type="FunFam" id="1.10.630.10:FF:000018">
    <property type="entry name" value="Cytochrome P450 monooxygenase"/>
    <property type="match status" value="1"/>
</dbReference>
<keyword evidence="8" id="KW-1185">Reference proteome</keyword>
<dbReference type="InterPro" id="IPR036396">
    <property type="entry name" value="Cyt_P450_sf"/>
</dbReference>
<comment type="similarity">
    <text evidence="1">Belongs to the cytochrome P450 family.</text>
</comment>
<dbReference type="PRINTS" id="PR00385">
    <property type="entry name" value="P450"/>
</dbReference>
<dbReference type="GO" id="GO:0005506">
    <property type="term" value="F:iron ion binding"/>
    <property type="evidence" value="ECO:0007669"/>
    <property type="project" value="InterPro"/>
</dbReference>
<keyword evidence="4" id="KW-0560">Oxidoreductase</keyword>
<evidence type="ECO:0000313" key="7">
    <source>
        <dbReference type="EMBL" id="GFJ87234.1"/>
    </source>
</evidence>
<dbReference type="AlphaFoldDB" id="A0A6V8KTT8"/>
<dbReference type="EMBL" id="BLPG01000001">
    <property type="protein sequence ID" value="GFJ87234.1"/>
    <property type="molecule type" value="Genomic_DNA"/>
</dbReference>
<dbReference type="PRINTS" id="PR00359">
    <property type="entry name" value="BP450"/>
</dbReference>
<proteinExistence type="inferred from homology"/>
<name>A0A6V8KTT8_9ACTN</name>
<organism evidence="7 8">
    <name type="scientific">Phytohabitans rumicis</name>
    <dbReference type="NCBI Taxonomy" id="1076125"/>
    <lineage>
        <taxon>Bacteria</taxon>
        <taxon>Bacillati</taxon>
        <taxon>Actinomycetota</taxon>
        <taxon>Actinomycetes</taxon>
        <taxon>Micromonosporales</taxon>
        <taxon>Micromonosporaceae</taxon>
    </lineage>
</organism>
<comment type="caution">
    <text evidence="7">The sequence shown here is derived from an EMBL/GenBank/DDBJ whole genome shotgun (WGS) entry which is preliminary data.</text>
</comment>
<dbReference type="GO" id="GO:0036199">
    <property type="term" value="F:cholest-4-en-3-one 26-monooxygenase activity"/>
    <property type="evidence" value="ECO:0007669"/>
    <property type="project" value="TreeGrafter"/>
</dbReference>
<dbReference type="RefSeq" id="WP_173074107.1">
    <property type="nucleotide sequence ID" value="NZ_BAABJB010000016.1"/>
</dbReference>
<evidence type="ECO:0000313" key="8">
    <source>
        <dbReference type="Proteomes" id="UP000482960"/>
    </source>
</evidence>
<keyword evidence="6" id="KW-0503">Monooxygenase</keyword>
<dbReference type="GO" id="GO:0006707">
    <property type="term" value="P:cholesterol catabolic process"/>
    <property type="evidence" value="ECO:0007669"/>
    <property type="project" value="TreeGrafter"/>
</dbReference>
<evidence type="ECO:0000256" key="2">
    <source>
        <dbReference type="ARBA" id="ARBA00022617"/>
    </source>
</evidence>
<dbReference type="InterPro" id="IPR002397">
    <property type="entry name" value="Cyt_P450_B"/>
</dbReference>
<sequence>MNSVADIDLADPRFWRRPARQRLDAFARLRRLDAPVFYAERGPSAGPSGGFHALVRHADVVTASRTPEVFVSRHGVTTPRPPRWVRAVFGDSMVNLDDPRHARLRSVVSRAFTPRVVARISADIGKLATRVVDDVVATGPADFVTAVAGPLPFHVICDMMGIPAAYREELLRRINATTERAGVQEGRRRLRVPGRGLAALARMHRVVAGVGRDRRRHPTDDLISALVTAEVAGRPLTGRELGAFFSLLLVAGVETTRNTIAHALWLLTAHPDQRDLLLSDFDGRVGGFVEEVVRYSSPIVQFRRTVARDFALNGHPLRAGDEVVMYYVSANRDETVFTEPDRFDITRTPNPHVGFGGGGPHFCLGASLARQEMTVLFRELLTRLPGLRSVGEPHLIASNFDNRIGRLDFTYSRKES</sequence>
<dbReference type="Pfam" id="PF00067">
    <property type="entry name" value="p450"/>
    <property type="match status" value="1"/>
</dbReference>
<evidence type="ECO:0000256" key="1">
    <source>
        <dbReference type="ARBA" id="ARBA00010617"/>
    </source>
</evidence>
<reference evidence="7 8" key="1">
    <citation type="submission" date="2020-03" db="EMBL/GenBank/DDBJ databases">
        <title>Whole genome shotgun sequence of Phytohabitans rumicis NBRC 108638.</title>
        <authorList>
            <person name="Komaki H."/>
            <person name="Tamura T."/>
        </authorList>
    </citation>
    <scope>NUCLEOTIDE SEQUENCE [LARGE SCALE GENOMIC DNA]</scope>
    <source>
        <strain evidence="7 8">NBRC 108638</strain>
    </source>
</reference>
<dbReference type="PANTHER" id="PTHR46696:SF4">
    <property type="entry name" value="BIOTIN BIOSYNTHESIS CYTOCHROME P450"/>
    <property type="match status" value="1"/>
</dbReference>
<dbReference type="GO" id="GO:0017000">
    <property type="term" value="P:antibiotic biosynthetic process"/>
    <property type="evidence" value="ECO:0007669"/>
    <property type="project" value="UniProtKB-ARBA"/>
</dbReference>
<dbReference type="InterPro" id="IPR001128">
    <property type="entry name" value="Cyt_P450"/>
</dbReference>